<gene>
    <name evidence="1" type="ORF">PZA18_10535</name>
</gene>
<evidence type="ECO:0000313" key="2">
    <source>
        <dbReference type="Proteomes" id="UP001172778"/>
    </source>
</evidence>
<organism evidence="1 2">
    <name type="scientific">Parachitinimonas caeni</name>
    <dbReference type="NCBI Taxonomy" id="3031301"/>
    <lineage>
        <taxon>Bacteria</taxon>
        <taxon>Pseudomonadati</taxon>
        <taxon>Pseudomonadota</taxon>
        <taxon>Betaproteobacteria</taxon>
        <taxon>Neisseriales</taxon>
        <taxon>Chitinibacteraceae</taxon>
        <taxon>Parachitinimonas</taxon>
    </lineage>
</organism>
<sequence length="158" mass="18046">MPTAQPHLSPMPTKEHYLLIADYTITAYGQTITVPRFFHYDGASVPAIAWQATYEPFHPDVMAAALVHDWLYYVHHANQTPIDRDLADNILETLFRQNGVSYVKLQMMMAAVRMAGYLVWDNSAENKAVLKHVFTALKADGETEPGIWQKYCLRPDMF</sequence>
<reference evidence="1" key="1">
    <citation type="submission" date="2023-03" db="EMBL/GenBank/DDBJ databases">
        <title>Chitinimonas shenzhenensis gen. nov., sp. nov., a novel member of family Burkholderiaceae isolated from activated sludge collected in Shen Zhen, China.</title>
        <authorList>
            <person name="Wang X."/>
        </authorList>
    </citation>
    <scope>NUCLEOTIDE SEQUENCE</scope>
    <source>
        <strain evidence="1">DQS-5</strain>
    </source>
</reference>
<comment type="caution">
    <text evidence="1">The sequence shown here is derived from an EMBL/GenBank/DDBJ whole genome shotgun (WGS) entry which is preliminary data.</text>
</comment>
<dbReference type="Pfam" id="PF07087">
    <property type="entry name" value="DUF1353"/>
    <property type="match status" value="1"/>
</dbReference>
<protein>
    <submittedName>
        <fullName evidence="1">DUF1353 domain-containing protein</fullName>
    </submittedName>
</protein>
<dbReference type="InterPro" id="IPR010767">
    <property type="entry name" value="Phage_CGC-2007_Cje0229"/>
</dbReference>
<accession>A0ABT7DWN7</accession>
<name>A0ABT7DWN7_9NEIS</name>
<dbReference type="EMBL" id="JARRAF010000010">
    <property type="protein sequence ID" value="MDK2124489.1"/>
    <property type="molecule type" value="Genomic_DNA"/>
</dbReference>
<evidence type="ECO:0000313" key="1">
    <source>
        <dbReference type="EMBL" id="MDK2124489.1"/>
    </source>
</evidence>
<dbReference type="RefSeq" id="WP_284100801.1">
    <property type="nucleotide sequence ID" value="NZ_JARRAF010000010.1"/>
</dbReference>
<proteinExistence type="predicted"/>
<keyword evidence="2" id="KW-1185">Reference proteome</keyword>
<dbReference type="Proteomes" id="UP001172778">
    <property type="component" value="Unassembled WGS sequence"/>
</dbReference>